<gene>
    <name evidence="11" type="primary">gspH</name>
    <name evidence="11" type="ORF">OLW01_11915</name>
</gene>
<organism evidence="11 12">
    <name type="scientific">Catenovulum adriaticum</name>
    <dbReference type="NCBI Taxonomy" id="2984846"/>
    <lineage>
        <taxon>Bacteria</taxon>
        <taxon>Pseudomonadati</taxon>
        <taxon>Pseudomonadota</taxon>
        <taxon>Gammaproteobacteria</taxon>
        <taxon>Alteromonadales</taxon>
        <taxon>Alteromonadaceae</taxon>
        <taxon>Catenovulum</taxon>
    </lineage>
</organism>
<keyword evidence="7 10" id="KW-1133">Transmembrane helix</keyword>
<keyword evidence="5" id="KW-0997">Cell inner membrane</keyword>
<dbReference type="NCBIfam" id="TIGR02532">
    <property type="entry name" value="IV_pilin_GFxxxE"/>
    <property type="match status" value="1"/>
</dbReference>
<sequence>MQKYQTKLSRQRGFTLLEIMLVMVLMAVVLSSVSLSFDIRSDQSKVEDEAKRLQAVVQLASDYALLNNFQLGLRLDENSYQFLVYDGEKWQALDGDKMFDQHELEEGFELQVSIGEIPWLENYDEDEGLFFDSDDEDDEDGKKKLIPQVYLFSSGEITPFSVQFIFSRPFSSEDEIVYQVSGESELPLKVEKLTEGR</sequence>
<reference evidence="11" key="1">
    <citation type="submission" date="2022-10" db="EMBL/GenBank/DDBJ databases">
        <title>Catenovulum adriacola sp. nov. isolated in the Harbour of Susak.</title>
        <authorList>
            <person name="Schoch T."/>
            <person name="Reich S.J."/>
            <person name="Stoeferle S."/>
            <person name="Flaiz M."/>
            <person name="Kazda M."/>
            <person name="Riedel C.U."/>
            <person name="Duerre P."/>
        </authorList>
    </citation>
    <scope>NUCLEOTIDE SEQUENCE</scope>
    <source>
        <strain evidence="11">TS8</strain>
    </source>
</reference>
<evidence type="ECO:0000256" key="7">
    <source>
        <dbReference type="ARBA" id="ARBA00022989"/>
    </source>
</evidence>
<evidence type="ECO:0000256" key="9">
    <source>
        <dbReference type="ARBA" id="ARBA00030775"/>
    </source>
</evidence>
<dbReference type="NCBIfam" id="TIGR01708">
    <property type="entry name" value="typeII_sec_gspH"/>
    <property type="match status" value="1"/>
</dbReference>
<proteinExistence type="predicted"/>
<keyword evidence="4" id="KW-0488">Methylation</keyword>
<dbReference type="PROSITE" id="PS00409">
    <property type="entry name" value="PROKAR_NTER_METHYL"/>
    <property type="match status" value="1"/>
</dbReference>
<keyword evidence="6 10" id="KW-0812">Transmembrane</keyword>
<evidence type="ECO:0000256" key="6">
    <source>
        <dbReference type="ARBA" id="ARBA00022692"/>
    </source>
</evidence>
<keyword evidence="12" id="KW-1185">Reference proteome</keyword>
<dbReference type="EMBL" id="CP109965">
    <property type="protein sequence ID" value="WAJ69850.1"/>
    <property type="molecule type" value="Genomic_DNA"/>
</dbReference>
<dbReference type="RefSeq" id="WP_268074144.1">
    <property type="nucleotide sequence ID" value="NZ_CP109965.1"/>
</dbReference>
<evidence type="ECO:0000256" key="8">
    <source>
        <dbReference type="ARBA" id="ARBA00023136"/>
    </source>
</evidence>
<evidence type="ECO:0000256" key="3">
    <source>
        <dbReference type="ARBA" id="ARBA00022475"/>
    </source>
</evidence>
<dbReference type="InterPro" id="IPR002416">
    <property type="entry name" value="T2SS_protein-GspH"/>
</dbReference>
<accession>A0ABY7AN14</accession>
<evidence type="ECO:0000256" key="10">
    <source>
        <dbReference type="SAM" id="Phobius"/>
    </source>
</evidence>
<evidence type="ECO:0000256" key="4">
    <source>
        <dbReference type="ARBA" id="ARBA00022481"/>
    </source>
</evidence>
<evidence type="ECO:0000256" key="5">
    <source>
        <dbReference type="ARBA" id="ARBA00022519"/>
    </source>
</evidence>
<protein>
    <recommendedName>
        <fullName evidence="2">Type II secretion system protein H</fullName>
    </recommendedName>
    <alternativeName>
        <fullName evidence="9">General secretion pathway protein H</fullName>
    </alternativeName>
</protein>
<feature type="transmembrane region" description="Helical" evidence="10">
    <location>
        <begin position="12"/>
        <end position="37"/>
    </location>
</feature>
<dbReference type="Pfam" id="PF07963">
    <property type="entry name" value="N_methyl"/>
    <property type="match status" value="1"/>
</dbReference>
<dbReference type="Gene3D" id="3.55.40.10">
    <property type="entry name" value="minor pseudopilin epsh domain"/>
    <property type="match status" value="1"/>
</dbReference>
<evidence type="ECO:0000313" key="12">
    <source>
        <dbReference type="Proteomes" id="UP001163726"/>
    </source>
</evidence>
<dbReference type="InterPro" id="IPR012902">
    <property type="entry name" value="N_methyl_site"/>
</dbReference>
<keyword evidence="3" id="KW-1003">Cell membrane</keyword>
<dbReference type="Proteomes" id="UP001163726">
    <property type="component" value="Chromosome"/>
</dbReference>
<keyword evidence="8 10" id="KW-0472">Membrane</keyword>
<evidence type="ECO:0000256" key="2">
    <source>
        <dbReference type="ARBA" id="ARBA00021549"/>
    </source>
</evidence>
<dbReference type="SUPFAM" id="SSF54523">
    <property type="entry name" value="Pili subunits"/>
    <property type="match status" value="1"/>
</dbReference>
<name>A0ABY7AN14_9ALTE</name>
<evidence type="ECO:0000313" key="11">
    <source>
        <dbReference type="EMBL" id="WAJ69850.1"/>
    </source>
</evidence>
<dbReference type="InterPro" id="IPR045584">
    <property type="entry name" value="Pilin-like"/>
</dbReference>
<evidence type="ECO:0000256" key="1">
    <source>
        <dbReference type="ARBA" id="ARBA00004377"/>
    </source>
</evidence>
<comment type="subcellular location">
    <subcellularLocation>
        <location evidence="1">Cell inner membrane</location>
        <topology evidence="1">Single-pass membrane protein</topology>
    </subcellularLocation>
</comment>
<dbReference type="PRINTS" id="PR00885">
    <property type="entry name" value="BCTERIALGSPH"/>
</dbReference>
<dbReference type="InterPro" id="IPR049875">
    <property type="entry name" value="TypeII_GspH"/>
</dbReference>